<gene>
    <name evidence="2" type="ORF">GX302_11720</name>
</gene>
<dbReference type="Pfam" id="PF01609">
    <property type="entry name" value="DDE_Tnp_1"/>
    <property type="match status" value="1"/>
</dbReference>
<dbReference type="Proteomes" id="UP000585579">
    <property type="component" value="Unassembled WGS sequence"/>
</dbReference>
<dbReference type="InterPro" id="IPR002559">
    <property type="entry name" value="Transposase_11"/>
</dbReference>
<feature type="non-terminal residue" evidence="2">
    <location>
        <position position="80"/>
    </location>
</feature>
<evidence type="ECO:0000259" key="1">
    <source>
        <dbReference type="Pfam" id="PF01609"/>
    </source>
</evidence>
<dbReference type="GO" id="GO:0003677">
    <property type="term" value="F:DNA binding"/>
    <property type="evidence" value="ECO:0007669"/>
    <property type="project" value="InterPro"/>
</dbReference>
<protein>
    <submittedName>
        <fullName evidence="2">Transposase</fullName>
    </submittedName>
</protein>
<accession>A0A7K4AXL9</accession>
<dbReference type="EMBL" id="JAAYQL010000072">
    <property type="protein sequence ID" value="NLK33456.1"/>
    <property type="molecule type" value="Genomic_DNA"/>
</dbReference>
<reference evidence="2 3" key="1">
    <citation type="journal article" date="2020" name="Biotechnol. Biofuels">
        <title>New insights from the biogas microbiome by comprehensive genome-resolved metagenomics of nearly 1600 species originating from multiple anaerobic digesters.</title>
        <authorList>
            <person name="Campanaro S."/>
            <person name="Treu L."/>
            <person name="Rodriguez-R L.M."/>
            <person name="Kovalovszki A."/>
            <person name="Ziels R.M."/>
            <person name="Maus I."/>
            <person name="Zhu X."/>
            <person name="Kougias P.G."/>
            <person name="Basile A."/>
            <person name="Luo G."/>
            <person name="Schluter A."/>
            <person name="Konstantinidis K.T."/>
            <person name="Angelidaki I."/>
        </authorList>
    </citation>
    <scope>NUCLEOTIDE SEQUENCE [LARGE SCALE GENOMIC DNA]</scope>
    <source>
        <strain evidence="2">AS22ysBPME_46</strain>
    </source>
</reference>
<evidence type="ECO:0000313" key="2">
    <source>
        <dbReference type="EMBL" id="NLK33456.1"/>
    </source>
</evidence>
<dbReference type="AlphaFoldDB" id="A0A7K4AXL9"/>
<evidence type="ECO:0000313" key="3">
    <source>
        <dbReference type="Proteomes" id="UP000585579"/>
    </source>
</evidence>
<dbReference type="GO" id="GO:0004803">
    <property type="term" value="F:transposase activity"/>
    <property type="evidence" value="ECO:0007669"/>
    <property type="project" value="InterPro"/>
</dbReference>
<organism evidence="2 3">
    <name type="scientific">Methanosarcina flavescens</name>
    <dbReference type="NCBI Taxonomy" id="1715806"/>
    <lineage>
        <taxon>Archaea</taxon>
        <taxon>Methanobacteriati</taxon>
        <taxon>Methanobacteriota</taxon>
        <taxon>Stenosarchaea group</taxon>
        <taxon>Methanomicrobia</taxon>
        <taxon>Methanosarcinales</taxon>
        <taxon>Methanosarcinaceae</taxon>
        <taxon>Methanosarcina</taxon>
    </lineage>
</organism>
<sequence>MFYRYKGYSCQKRGNIGYDGYKKVKVVKLSVLVNSQELPLSIIIVPANQNDSTLYILTIKNFKIRRPRGRPINRPSRVTA</sequence>
<comment type="caution">
    <text evidence="2">The sequence shown here is derived from an EMBL/GenBank/DDBJ whole genome shotgun (WGS) entry which is preliminary data.</text>
</comment>
<dbReference type="GO" id="GO:0006313">
    <property type="term" value="P:DNA transposition"/>
    <property type="evidence" value="ECO:0007669"/>
    <property type="project" value="InterPro"/>
</dbReference>
<proteinExistence type="predicted"/>
<feature type="domain" description="Transposase IS4-like" evidence="1">
    <location>
        <begin position="13"/>
        <end position="68"/>
    </location>
</feature>
<name>A0A7K4AXL9_9EURY</name>